<organism evidence="1 2">
    <name type="scientific">Petrolisthes cinctipes</name>
    <name type="common">Flat porcelain crab</name>
    <dbReference type="NCBI Taxonomy" id="88211"/>
    <lineage>
        <taxon>Eukaryota</taxon>
        <taxon>Metazoa</taxon>
        <taxon>Ecdysozoa</taxon>
        <taxon>Arthropoda</taxon>
        <taxon>Crustacea</taxon>
        <taxon>Multicrustacea</taxon>
        <taxon>Malacostraca</taxon>
        <taxon>Eumalacostraca</taxon>
        <taxon>Eucarida</taxon>
        <taxon>Decapoda</taxon>
        <taxon>Pleocyemata</taxon>
        <taxon>Anomura</taxon>
        <taxon>Galatheoidea</taxon>
        <taxon>Porcellanidae</taxon>
        <taxon>Petrolisthes</taxon>
    </lineage>
</organism>
<dbReference type="EMBL" id="JAWQEG010003749">
    <property type="protein sequence ID" value="KAK3864657.1"/>
    <property type="molecule type" value="Genomic_DNA"/>
</dbReference>
<comment type="caution">
    <text evidence="1">The sequence shown here is derived from an EMBL/GenBank/DDBJ whole genome shotgun (WGS) entry which is preliminary data.</text>
</comment>
<evidence type="ECO:0000313" key="1">
    <source>
        <dbReference type="EMBL" id="KAK3864657.1"/>
    </source>
</evidence>
<dbReference type="AlphaFoldDB" id="A0AAE1EZU9"/>
<keyword evidence="2" id="KW-1185">Reference proteome</keyword>
<protein>
    <submittedName>
        <fullName evidence="1">Uncharacterized protein</fullName>
    </submittedName>
</protein>
<evidence type="ECO:0000313" key="2">
    <source>
        <dbReference type="Proteomes" id="UP001286313"/>
    </source>
</evidence>
<name>A0AAE1EZU9_PETCI</name>
<accession>A0AAE1EZU9</accession>
<reference evidence="1" key="1">
    <citation type="submission" date="2023-10" db="EMBL/GenBank/DDBJ databases">
        <title>Genome assemblies of two species of porcelain crab, Petrolisthes cinctipes and Petrolisthes manimaculis (Anomura: Porcellanidae).</title>
        <authorList>
            <person name="Angst P."/>
        </authorList>
    </citation>
    <scope>NUCLEOTIDE SEQUENCE</scope>
    <source>
        <strain evidence="1">PB745_01</strain>
        <tissue evidence="1">Gill</tissue>
    </source>
</reference>
<sequence length="87" mass="9837">MNPSIRCYQITPLALVNLTRSELNKTCLHPNTTPHMGTPKAKQRSECKLRTGTTPDLDPIDPIWCNNDLSCSGTQGPKRHYRTHYVC</sequence>
<proteinExistence type="predicted"/>
<dbReference type="Proteomes" id="UP001286313">
    <property type="component" value="Unassembled WGS sequence"/>
</dbReference>
<gene>
    <name evidence="1" type="ORF">Pcinc_029670</name>
</gene>